<dbReference type="RefSeq" id="WP_124936699.1">
    <property type="nucleotide sequence ID" value="NZ_RJVQ01000003.1"/>
</dbReference>
<reference evidence="7 8" key="1">
    <citation type="submission" date="2018-11" db="EMBL/GenBank/DDBJ databases">
        <title>Vibrio LJC006 sp. nov., isolated from seawater during the bloom of the enteromorpha.</title>
        <authorList>
            <person name="Liang J."/>
        </authorList>
    </citation>
    <scope>NUCLEOTIDE SEQUENCE [LARGE SCALE GENOMIC DNA]</scope>
    <source>
        <strain evidence="7 8">LJC006</strain>
    </source>
</reference>
<dbReference type="GO" id="GO:0008653">
    <property type="term" value="P:lipopolysaccharide metabolic process"/>
    <property type="evidence" value="ECO:0007669"/>
    <property type="project" value="InterPro"/>
</dbReference>
<dbReference type="OrthoDB" id="7064015at2"/>
<comment type="subcellular location">
    <subcellularLocation>
        <location evidence="5">Cell inner membrane</location>
        <topology evidence="5">Single-pass membrane protein</topology>
    </subcellularLocation>
</comment>
<keyword evidence="3 5" id="KW-1133">Transmembrane helix</keyword>
<evidence type="ECO:0000256" key="2">
    <source>
        <dbReference type="ARBA" id="ARBA00022692"/>
    </source>
</evidence>
<evidence type="ECO:0000256" key="3">
    <source>
        <dbReference type="ARBA" id="ARBA00022989"/>
    </source>
</evidence>
<comment type="similarity">
    <text evidence="5">Belongs to the LapA family.</text>
</comment>
<evidence type="ECO:0000313" key="8">
    <source>
        <dbReference type="Proteomes" id="UP000281112"/>
    </source>
</evidence>
<keyword evidence="8" id="KW-1185">Reference proteome</keyword>
<organism evidence="7 8">
    <name type="scientific">Vibrio viridaestus</name>
    <dbReference type="NCBI Taxonomy" id="2487322"/>
    <lineage>
        <taxon>Bacteria</taxon>
        <taxon>Pseudomonadati</taxon>
        <taxon>Pseudomonadota</taxon>
        <taxon>Gammaproteobacteria</taxon>
        <taxon>Vibrionales</taxon>
        <taxon>Vibrionaceae</taxon>
        <taxon>Vibrio</taxon>
    </lineage>
</organism>
<evidence type="ECO:0000256" key="5">
    <source>
        <dbReference type="HAMAP-Rule" id="MF_01948"/>
    </source>
</evidence>
<dbReference type="AlphaFoldDB" id="A0A3N9TG43"/>
<dbReference type="InterPro" id="IPR032906">
    <property type="entry name" value="LapA"/>
</dbReference>
<keyword evidence="5" id="KW-0997">Cell inner membrane</keyword>
<feature type="transmembrane region" description="Helical" evidence="5">
    <location>
        <begin position="39"/>
        <end position="62"/>
    </location>
</feature>
<feature type="domain" description="Lipopolysaccharide assembly protein A" evidence="6">
    <location>
        <begin position="22"/>
        <end position="81"/>
    </location>
</feature>
<comment type="function">
    <text evidence="5">Involved in the assembly of lipopolysaccharide (LPS).</text>
</comment>
<sequence length="90" mass="10163">MKAIKIILLLIVFIIALALGAQNQVLVEFNYLIAKSDFHLAWLLGGVFIFGFFISWLIFGSLHLKANIKARRLAKKLKQYEGTEIATKAE</sequence>
<dbReference type="Proteomes" id="UP000281112">
    <property type="component" value="Unassembled WGS sequence"/>
</dbReference>
<protein>
    <recommendedName>
        <fullName evidence="5">Probable lipopolysaccharide assembly protein A</fullName>
    </recommendedName>
</protein>
<accession>A0A3N9TG43</accession>
<gene>
    <name evidence="5" type="primary">lapA</name>
    <name evidence="7" type="ORF">EES38_08220</name>
</gene>
<keyword evidence="4 5" id="KW-0472">Membrane</keyword>
<comment type="caution">
    <text evidence="7">The sequence shown here is derived from an EMBL/GenBank/DDBJ whole genome shotgun (WGS) entry which is preliminary data.</text>
</comment>
<keyword evidence="1 5" id="KW-1003">Cell membrane</keyword>
<dbReference type="HAMAP" id="MF_01948">
    <property type="entry name" value="LPS_assembly_LapA"/>
    <property type="match status" value="1"/>
</dbReference>
<keyword evidence="2 5" id="KW-0812">Transmembrane</keyword>
<dbReference type="EMBL" id="RJVQ01000003">
    <property type="protein sequence ID" value="RQW63228.1"/>
    <property type="molecule type" value="Genomic_DNA"/>
</dbReference>
<evidence type="ECO:0000256" key="1">
    <source>
        <dbReference type="ARBA" id="ARBA00022475"/>
    </source>
</evidence>
<evidence type="ECO:0000256" key="4">
    <source>
        <dbReference type="ARBA" id="ARBA00023136"/>
    </source>
</evidence>
<evidence type="ECO:0000313" key="7">
    <source>
        <dbReference type="EMBL" id="RQW63228.1"/>
    </source>
</evidence>
<evidence type="ECO:0000259" key="6">
    <source>
        <dbReference type="Pfam" id="PF06305"/>
    </source>
</evidence>
<name>A0A3N9TG43_9VIBR</name>
<dbReference type="Pfam" id="PF06305">
    <property type="entry name" value="LapA_dom"/>
    <property type="match status" value="1"/>
</dbReference>
<proteinExistence type="inferred from homology"/>
<dbReference type="InterPro" id="IPR010445">
    <property type="entry name" value="LapA_dom"/>
</dbReference>
<dbReference type="GO" id="GO:0005886">
    <property type="term" value="C:plasma membrane"/>
    <property type="evidence" value="ECO:0007669"/>
    <property type="project" value="UniProtKB-SubCell"/>
</dbReference>
<comment type="caution">
    <text evidence="5">Lacks conserved residue(s) required for the propagation of feature annotation.</text>
</comment>